<evidence type="ECO:0000256" key="1">
    <source>
        <dbReference type="SAM" id="Phobius"/>
    </source>
</evidence>
<dbReference type="PANTHER" id="PTHR31881">
    <property type="match status" value="1"/>
</dbReference>
<evidence type="ECO:0000313" key="2">
    <source>
        <dbReference type="EMBL" id="MCY0964680.1"/>
    </source>
</evidence>
<sequence>MNTPLDLNDIIGWHNWAGLGWFMLCWISYSKFAKYMAKRTASLSSVMHVHRINWMRRMLNREVRVGDAALLANVERNANFFASSCVLVLAGLLTAITAAQEIQDMVSRVSFATPDTLVATELKVAVMICVFIYAFFMFTWSMRQFGFAAVLMGAAPFPNDNSVTAAERRSFAIFGAKVIDEASHSYNYGLRSFYFSLALLFWFVNVWVFMIAAAVVVGILYEREFLSSSLKSLKKVENVGDKLSKNDIELSHY</sequence>
<dbReference type="PANTHER" id="PTHR31881:SF6">
    <property type="entry name" value="OS09G0494600 PROTEIN"/>
    <property type="match status" value="1"/>
</dbReference>
<comment type="caution">
    <text evidence="2">The sequence shown here is derived from an EMBL/GenBank/DDBJ whole genome shotgun (WGS) entry which is preliminary data.</text>
</comment>
<dbReference type="RefSeq" id="WP_283172891.1">
    <property type="nucleotide sequence ID" value="NZ_JAPNOA010000018.1"/>
</dbReference>
<feature type="transmembrane region" description="Helical" evidence="1">
    <location>
        <begin position="193"/>
        <end position="221"/>
    </location>
</feature>
<feature type="transmembrane region" description="Helical" evidence="1">
    <location>
        <begin position="12"/>
        <end position="29"/>
    </location>
</feature>
<keyword evidence="1" id="KW-1133">Transmembrane helix</keyword>
<organism evidence="2 3">
    <name type="scientific">Parathalassolituus penaei</name>
    <dbReference type="NCBI Taxonomy" id="2997323"/>
    <lineage>
        <taxon>Bacteria</taxon>
        <taxon>Pseudomonadati</taxon>
        <taxon>Pseudomonadota</taxon>
        <taxon>Gammaproteobacteria</taxon>
        <taxon>Oceanospirillales</taxon>
        <taxon>Oceanospirillaceae</taxon>
        <taxon>Parathalassolituus</taxon>
    </lineage>
</organism>
<reference evidence="2" key="1">
    <citation type="submission" date="2022-11" db="EMBL/GenBank/DDBJ databases">
        <title>Parathalassolutuus dongxingensis gen. nov., sp. nov., a novel member of family Oceanospirillaceae isolated from a coastal shrimp pond in Guangxi, China.</title>
        <authorList>
            <person name="Chen H."/>
        </authorList>
    </citation>
    <scope>NUCLEOTIDE SEQUENCE</scope>
    <source>
        <strain evidence="2">G-43</strain>
    </source>
</reference>
<keyword evidence="1" id="KW-0472">Membrane</keyword>
<feature type="transmembrane region" description="Helical" evidence="1">
    <location>
        <begin position="80"/>
        <end position="102"/>
    </location>
</feature>
<dbReference type="InterPro" id="IPR006747">
    <property type="entry name" value="DUF599"/>
</dbReference>
<dbReference type="Proteomes" id="UP001150830">
    <property type="component" value="Unassembled WGS sequence"/>
</dbReference>
<accession>A0A9X3ECM4</accession>
<keyword evidence="3" id="KW-1185">Reference proteome</keyword>
<protein>
    <submittedName>
        <fullName evidence="2">DUF599 domain-containing protein</fullName>
    </submittedName>
</protein>
<dbReference type="EMBL" id="JAPNOA010000018">
    <property type="protein sequence ID" value="MCY0964680.1"/>
    <property type="molecule type" value="Genomic_DNA"/>
</dbReference>
<feature type="transmembrane region" description="Helical" evidence="1">
    <location>
        <begin position="122"/>
        <end position="142"/>
    </location>
</feature>
<dbReference type="Pfam" id="PF04654">
    <property type="entry name" value="DUF599"/>
    <property type="match status" value="1"/>
</dbReference>
<keyword evidence="1" id="KW-0812">Transmembrane</keyword>
<name>A0A9X3ECM4_9GAMM</name>
<gene>
    <name evidence="2" type="ORF">OUO13_05745</name>
</gene>
<evidence type="ECO:0000313" key="3">
    <source>
        <dbReference type="Proteomes" id="UP001150830"/>
    </source>
</evidence>
<proteinExistence type="predicted"/>
<dbReference type="AlphaFoldDB" id="A0A9X3ECM4"/>